<dbReference type="PANTHER" id="PTHR35169">
    <property type="entry name" value="FE2OG DIOXYGENASE DOMAIN-CONTAINING PROTEIN"/>
    <property type="match status" value="1"/>
</dbReference>
<dbReference type="Proteomes" id="UP001530400">
    <property type="component" value="Unassembled WGS sequence"/>
</dbReference>
<keyword evidence="1" id="KW-0732">Signal</keyword>
<dbReference type="InterPro" id="IPR005123">
    <property type="entry name" value="Oxoglu/Fe-dep_dioxygenase_dom"/>
</dbReference>
<reference evidence="3 4" key="1">
    <citation type="submission" date="2024-10" db="EMBL/GenBank/DDBJ databases">
        <title>Updated reference genomes for cyclostephanoid diatoms.</title>
        <authorList>
            <person name="Roberts W.R."/>
            <person name="Alverson A.J."/>
        </authorList>
    </citation>
    <scope>NUCLEOTIDE SEQUENCE [LARGE SCALE GENOMIC DNA]</scope>
    <source>
        <strain evidence="3 4">AJA010-31</strain>
    </source>
</reference>
<feature type="signal peptide" evidence="1">
    <location>
        <begin position="1"/>
        <end position="17"/>
    </location>
</feature>
<dbReference type="InterPro" id="IPR044862">
    <property type="entry name" value="Pro_4_hyd_alph_FE2OG_OXY"/>
</dbReference>
<evidence type="ECO:0000313" key="4">
    <source>
        <dbReference type="Proteomes" id="UP001530400"/>
    </source>
</evidence>
<name>A0ABD3QUK9_9STRA</name>
<feature type="chain" id="PRO_5044841015" description="Fe2OG dioxygenase domain-containing protein" evidence="1">
    <location>
        <begin position="18"/>
        <end position="504"/>
    </location>
</feature>
<organism evidence="3 4">
    <name type="scientific">Cyclotella atomus</name>
    <dbReference type="NCBI Taxonomy" id="382360"/>
    <lineage>
        <taxon>Eukaryota</taxon>
        <taxon>Sar</taxon>
        <taxon>Stramenopiles</taxon>
        <taxon>Ochrophyta</taxon>
        <taxon>Bacillariophyta</taxon>
        <taxon>Coscinodiscophyceae</taxon>
        <taxon>Thalassiosirophycidae</taxon>
        <taxon>Stephanodiscales</taxon>
        <taxon>Stephanodiscaceae</taxon>
        <taxon>Cyclotella</taxon>
    </lineage>
</organism>
<dbReference type="PROSITE" id="PS51471">
    <property type="entry name" value="FE2OG_OXY"/>
    <property type="match status" value="1"/>
</dbReference>
<dbReference type="PANTHER" id="PTHR35169:SF1">
    <property type="entry name" value="PROLYL 4-HYDROXYLASE ALPHA SUBUNIT FE(2+) 2OG DIOXYGENASE DOMAIN-CONTAINING PROTEIN"/>
    <property type="match status" value="1"/>
</dbReference>
<dbReference type="Pfam" id="PF13640">
    <property type="entry name" value="2OG-FeII_Oxy_3"/>
    <property type="match status" value="1"/>
</dbReference>
<accession>A0ABD3QUK9</accession>
<comment type="caution">
    <text evidence="3">The sequence shown here is derived from an EMBL/GenBank/DDBJ whole genome shotgun (WGS) entry which is preliminary data.</text>
</comment>
<gene>
    <name evidence="3" type="ORF">ACHAWO_013733</name>
</gene>
<dbReference type="AlphaFoldDB" id="A0ABD3QUK9"/>
<evidence type="ECO:0000259" key="2">
    <source>
        <dbReference type="PROSITE" id="PS51471"/>
    </source>
</evidence>
<dbReference type="EMBL" id="JALLPJ020000061">
    <property type="protein sequence ID" value="KAL3803930.1"/>
    <property type="molecule type" value="Genomic_DNA"/>
</dbReference>
<keyword evidence="4" id="KW-1185">Reference proteome</keyword>
<proteinExistence type="predicted"/>
<evidence type="ECO:0000256" key="1">
    <source>
        <dbReference type="SAM" id="SignalP"/>
    </source>
</evidence>
<evidence type="ECO:0000313" key="3">
    <source>
        <dbReference type="EMBL" id="KAL3803930.1"/>
    </source>
</evidence>
<sequence length="504" mass="55980">MLARSIFLSLFITSTDAFISISEHTLKRRHEHCPTCQLHEQVADDTDLIFSTDDSSSHTSLRLSAHSSAGIENTELPNVFNAITSACHEFGVDFHHNNIQTRVEPARPQSVPGSIGRVMLIHVSGALPDCIDINDTDLISQIKVLASEEIDILFSNGVKPILLAFRTEESKDTLEDAIVKENADYGLTDPICSSEEDGTSTKKQEELMFIPAQHIQIDGAMIQTIDSPGDLHFDTSSVIVLDNLVSESLRQRLLNLVKGLPEDYANDDDQWNDAEFGPNPDRWERGGLVDIVASDTEQDKDDAVDGSCWGLTPEAIQDLCFNRHSAITEFESTLSQLFTDFTVTRLPEAVFGDSISPLTANAPTNGDSFDYHIDADPLQVPPSPWSDVFGRYPNRSRGKPRFVSCLLYLNEEWEKEWGAPTRFLDPPTQEEVDIRPKPGRCVVMDQDISHTVVAPNVVAGKRPRYSLVWKLILHPKQVDQDMTDLSCGRSWPKPQIVGSANGPC</sequence>
<feature type="domain" description="Fe2OG dioxygenase" evidence="2">
    <location>
        <begin position="353"/>
        <end position="473"/>
    </location>
</feature>
<protein>
    <recommendedName>
        <fullName evidence="2">Fe2OG dioxygenase domain-containing protein</fullName>
    </recommendedName>
</protein>
<dbReference type="Gene3D" id="2.60.120.620">
    <property type="entry name" value="q2cbj1_9rhob like domain"/>
    <property type="match status" value="1"/>
</dbReference>